<feature type="region of interest" description="Disordered" evidence="1">
    <location>
        <begin position="307"/>
        <end position="332"/>
    </location>
</feature>
<dbReference type="Proteomes" id="UP001501867">
    <property type="component" value="Unassembled WGS sequence"/>
</dbReference>
<gene>
    <name evidence="2" type="ORF">GCM10010302_18700</name>
</gene>
<feature type="compositionally biased region" description="Gly residues" evidence="1">
    <location>
        <begin position="348"/>
        <end position="374"/>
    </location>
</feature>
<dbReference type="InterPro" id="IPR036689">
    <property type="entry name" value="ESAT-6-like_sf"/>
</dbReference>
<feature type="region of interest" description="Disordered" evidence="1">
    <location>
        <begin position="195"/>
        <end position="229"/>
    </location>
</feature>
<dbReference type="SUPFAM" id="SSF140453">
    <property type="entry name" value="EsxAB dimer-like"/>
    <property type="match status" value="1"/>
</dbReference>
<name>A0ABP3EVV0_9ACTN</name>
<evidence type="ECO:0000313" key="3">
    <source>
        <dbReference type="Proteomes" id="UP001501867"/>
    </source>
</evidence>
<feature type="compositionally biased region" description="Low complexity" evidence="1">
    <location>
        <begin position="218"/>
        <end position="229"/>
    </location>
</feature>
<reference evidence="3" key="1">
    <citation type="journal article" date="2019" name="Int. J. Syst. Evol. Microbiol.">
        <title>The Global Catalogue of Microorganisms (GCM) 10K type strain sequencing project: providing services to taxonomists for standard genome sequencing and annotation.</title>
        <authorList>
            <consortium name="The Broad Institute Genomics Platform"/>
            <consortium name="The Broad Institute Genome Sequencing Center for Infectious Disease"/>
            <person name="Wu L."/>
            <person name="Ma J."/>
        </authorList>
    </citation>
    <scope>NUCLEOTIDE SEQUENCE [LARGE SCALE GENOMIC DNA]</scope>
    <source>
        <strain evidence="3">JCM 4505</strain>
    </source>
</reference>
<evidence type="ECO:0000313" key="2">
    <source>
        <dbReference type="EMBL" id="GAA0281180.1"/>
    </source>
</evidence>
<sequence length="455" mass="47125">MAPTTGTTTDFEAHSHEQLLAMIASLDPEAVRTRAAQLTEAAKAITEIGESLKRHRVRGWEGEAAHSYQDWLSRAGSATLALGDYAEAGGRWLTHAAQTMVEVRANTPRYDTTAAETLRATTPHPNDPDARLLSQKAHTKLTTDHARAVQQLTKLAQSYDLSTTELNRTEPPTFPVPPGEFVPKGAGHDEFSRARGGGGHDVIPGSAGAERPMSSPCGDVSSGGSDWSSPHALSRFELPPEPVPSRREAEVNLDHVVALPGRNLHSAATLPVGPDPARPGGDSLNGLIPLISLPETGKSLTSTVGPLPVARNAAPPRESGIVGGRPSSAGYSGANIPPGAVIGAEGPQSGGGRPMSGTLGGCFGGPQGSPGGSAVGRRMAMEPGGVIGGRQGGAVSRPFTQGGSGLVRNGPVLGAVGASTAANWRGNQEGERPDYLLEDEETWQSNRHLVPPVID</sequence>
<keyword evidence="3" id="KW-1185">Reference proteome</keyword>
<evidence type="ECO:0008006" key="4">
    <source>
        <dbReference type="Google" id="ProtNLM"/>
    </source>
</evidence>
<organism evidence="2 3">
    <name type="scientific">Streptomyces polychromogenes</name>
    <dbReference type="NCBI Taxonomy" id="67342"/>
    <lineage>
        <taxon>Bacteria</taxon>
        <taxon>Bacillati</taxon>
        <taxon>Actinomycetota</taxon>
        <taxon>Actinomycetes</taxon>
        <taxon>Kitasatosporales</taxon>
        <taxon>Streptomycetaceae</taxon>
        <taxon>Streptomyces</taxon>
    </lineage>
</organism>
<dbReference type="RefSeq" id="WP_344155466.1">
    <property type="nucleotide sequence ID" value="NZ_BAAABV010000013.1"/>
</dbReference>
<dbReference type="EMBL" id="BAAABV010000013">
    <property type="protein sequence ID" value="GAA0281180.1"/>
    <property type="molecule type" value="Genomic_DNA"/>
</dbReference>
<comment type="caution">
    <text evidence="2">The sequence shown here is derived from an EMBL/GenBank/DDBJ whole genome shotgun (WGS) entry which is preliminary data.</text>
</comment>
<protein>
    <recommendedName>
        <fullName evidence="4">PPE family protein</fullName>
    </recommendedName>
</protein>
<accession>A0ABP3EVV0</accession>
<feature type="region of interest" description="Disordered" evidence="1">
    <location>
        <begin position="345"/>
        <end position="376"/>
    </location>
</feature>
<proteinExistence type="predicted"/>
<evidence type="ECO:0000256" key="1">
    <source>
        <dbReference type="SAM" id="MobiDB-lite"/>
    </source>
</evidence>